<dbReference type="EMBL" id="RKHO01000001">
    <property type="protein sequence ID" value="ROR91389.1"/>
    <property type="molecule type" value="Genomic_DNA"/>
</dbReference>
<name>A0A3N2CV70_9ACTN</name>
<comment type="caution">
    <text evidence="1">The sequence shown here is derived from an EMBL/GenBank/DDBJ whole genome shotgun (WGS) entry which is preliminary data.</text>
</comment>
<reference evidence="1 2" key="1">
    <citation type="submission" date="2018-11" db="EMBL/GenBank/DDBJ databases">
        <title>Sequencing the genomes of 1000 actinobacteria strains.</title>
        <authorList>
            <person name="Klenk H.-P."/>
        </authorList>
    </citation>
    <scope>NUCLEOTIDE SEQUENCE [LARGE SCALE GENOMIC DNA]</scope>
    <source>
        <strain evidence="1 2">DSM 12652</strain>
    </source>
</reference>
<evidence type="ECO:0000313" key="1">
    <source>
        <dbReference type="EMBL" id="ROR91389.1"/>
    </source>
</evidence>
<dbReference type="AlphaFoldDB" id="A0A3N2CV70"/>
<proteinExistence type="predicted"/>
<evidence type="ECO:0000313" key="2">
    <source>
        <dbReference type="Proteomes" id="UP000281738"/>
    </source>
</evidence>
<sequence>MHSLLDLELARSADHDRSAVVLSPLRPTLVRLLGLGTR</sequence>
<keyword evidence="2" id="KW-1185">Reference proteome</keyword>
<organism evidence="1 2">
    <name type="scientific">Nocardioides aurantiacus</name>
    <dbReference type="NCBI Taxonomy" id="86796"/>
    <lineage>
        <taxon>Bacteria</taxon>
        <taxon>Bacillati</taxon>
        <taxon>Actinomycetota</taxon>
        <taxon>Actinomycetes</taxon>
        <taxon>Propionibacteriales</taxon>
        <taxon>Nocardioidaceae</taxon>
        <taxon>Nocardioides</taxon>
    </lineage>
</organism>
<protein>
    <submittedName>
        <fullName evidence="1">Uncharacterized protein</fullName>
    </submittedName>
</protein>
<accession>A0A3N2CV70</accession>
<gene>
    <name evidence="1" type="ORF">EDD33_2255</name>
</gene>
<dbReference type="Proteomes" id="UP000281738">
    <property type="component" value="Unassembled WGS sequence"/>
</dbReference>